<evidence type="ECO:0000256" key="1">
    <source>
        <dbReference type="SAM" id="MobiDB-lite"/>
    </source>
</evidence>
<name>A0ABC9E4J0_9POAL</name>
<protein>
    <recommendedName>
        <fullName evidence="2">F-box domain-containing protein</fullName>
    </recommendedName>
</protein>
<sequence length="444" mass="50139">MALESEGGAAARAKRRRVDEQGDQGKEVAAGPEVAPACHISALPDDLRRRILTHLPLKDAIRSGALARGWRDLWKSRWADPTSSRDIHLLPGDNPRKVLESLESVPRRRLDRFSFVSDREKLRKPHLKRFLAYAAGCRVEDLRVDLSRCHGRLTFHLPLSSPLLAHLSLRNVDICHMYYKRARPFYALESIHLHSVKNTSVKFSKVMEFCPRLHTLDLRRCHFSGMLCGANACGPVMPNLRRITVEECYSGEVTRGAVPLNLPAPSLRSFRYSGRFLDCFFCLANNAALTDLYICFENTIFPDPQPIGHLSFYFPRDLTGLSVLTISSNDVRLPATSDVPLEDLVEEAQVLPPEDVLANLRMVKVMNFNWRRFEVMLVSLLLRKATSLHKLLLVSPNINPQHVPDVQEADLSLLKEALACGRIIVSKSDDLATQPFHSEVFIKV</sequence>
<dbReference type="SUPFAM" id="SSF52047">
    <property type="entry name" value="RNI-like"/>
    <property type="match status" value="1"/>
</dbReference>
<dbReference type="EMBL" id="OZ075145">
    <property type="protein sequence ID" value="CAL5049777.1"/>
    <property type="molecule type" value="Genomic_DNA"/>
</dbReference>
<dbReference type="Proteomes" id="UP001497457">
    <property type="component" value="Chromosome 35b"/>
</dbReference>
<evidence type="ECO:0000313" key="3">
    <source>
        <dbReference type="EMBL" id="CAL5049777.1"/>
    </source>
</evidence>
<dbReference type="Pfam" id="PF00646">
    <property type="entry name" value="F-box"/>
    <property type="match status" value="1"/>
</dbReference>
<dbReference type="PROSITE" id="PS50181">
    <property type="entry name" value="FBOX"/>
    <property type="match status" value="1"/>
</dbReference>
<feature type="compositionally biased region" description="Basic and acidic residues" evidence="1">
    <location>
        <begin position="17"/>
        <end position="26"/>
    </location>
</feature>
<proteinExistence type="predicted"/>
<evidence type="ECO:0000313" key="4">
    <source>
        <dbReference type="Proteomes" id="UP001497457"/>
    </source>
</evidence>
<evidence type="ECO:0000259" key="2">
    <source>
        <dbReference type="PROSITE" id="PS50181"/>
    </source>
</evidence>
<feature type="domain" description="F-box" evidence="2">
    <location>
        <begin position="37"/>
        <end position="81"/>
    </location>
</feature>
<gene>
    <name evidence="3" type="ORF">URODEC1_LOCUS91182</name>
</gene>
<reference evidence="3" key="1">
    <citation type="submission" date="2024-10" db="EMBL/GenBank/DDBJ databases">
        <authorList>
            <person name="Ryan C."/>
        </authorList>
    </citation>
    <scope>NUCLEOTIDE SEQUENCE [LARGE SCALE GENOMIC DNA]</scope>
</reference>
<dbReference type="PANTHER" id="PTHR34145">
    <property type="entry name" value="OS02G0105600 PROTEIN"/>
    <property type="match status" value="1"/>
</dbReference>
<feature type="region of interest" description="Disordered" evidence="1">
    <location>
        <begin position="1"/>
        <end position="33"/>
    </location>
</feature>
<keyword evidence="4" id="KW-1185">Reference proteome</keyword>
<accession>A0ABC9E4J0</accession>
<dbReference type="InterPro" id="IPR053772">
    <property type="entry name" value="At1g61320/At1g61330-like"/>
</dbReference>
<dbReference type="InterPro" id="IPR036047">
    <property type="entry name" value="F-box-like_dom_sf"/>
</dbReference>
<dbReference type="PANTHER" id="PTHR34145:SF65">
    <property type="entry name" value="FBD DOMAIN-CONTAINING PROTEIN"/>
    <property type="match status" value="1"/>
</dbReference>
<dbReference type="InterPro" id="IPR032675">
    <property type="entry name" value="LRR_dom_sf"/>
</dbReference>
<organism evidence="3 4">
    <name type="scientific">Urochloa decumbens</name>
    <dbReference type="NCBI Taxonomy" id="240449"/>
    <lineage>
        <taxon>Eukaryota</taxon>
        <taxon>Viridiplantae</taxon>
        <taxon>Streptophyta</taxon>
        <taxon>Embryophyta</taxon>
        <taxon>Tracheophyta</taxon>
        <taxon>Spermatophyta</taxon>
        <taxon>Magnoliopsida</taxon>
        <taxon>Liliopsida</taxon>
        <taxon>Poales</taxon>
        <taxon>Poaceae</taxon>
        <taxon>PACMAD clade</taxon>
        <taxon>Panicoideae</taxon>
        <taxon>Panicodae</taxon>
        <taxon>Paniceae</taxon>
        <taxon>Melinidinae</taxon>
        <taxon>Urochloa</taxon>
    </lineage>
</organism>
<dbReference type="InterPro" id="IPR001810">
    <property type="entry name" value="F-box_dom"/>
</dbReference>
<dbReference type="Gene3D" id="3.80.10.10">
    <property type="entry name" value="Ribonuclease Inhibitor"/>
    <property type="match status" value="1"/>
</dbReference>
<dbReference type="SUPFAM" id="SSF81383">
    <property type="entry name" value="F-box domain"/>
    <property type="match status" value="1"/>
</dbReference>
<dbReference type="AlphaFoldDB" id="A0ABC9E4J0"/>